<organism evidence="4">
    <name type="scientific">mine drainage metagenome</name>
    <dbReference type="NCBI Taxonomy" id="410659"/>
    <lineage>
        <taxon>unclassified sequences</taxon>
        <taxon>metagenomes</taxon>
        <taxon>ecological metagenomes</taxon>
    </lineage>
</organism>
<dbReference type="PANTHER" id="PTHR23133:SF2">
    <property type="entry name" value="IMIDAZOLEGLYCEROL-PHOSPHATE DEHYDRATASE"/>
    <property type="match status" value="1"/>
</dbReference>
<evidence type="ECO:0000313" key="4">
    <source>
        <dbReference type="EMBL" id="EQD58333.1"/>
    </source>
</evidence>
<proteinExistence type="predicted"/>
<comment type="caution">
    <text evidence="4">The sequence shown here is derived from an EMBL/GenBank/DDBJ whole genome shotgun (WGS) entry which is preliminary data.</text>
</comment>
<protein>
    <submittedName>
        <fullName evidence="4">Imidazole glycerol-phosphate dehydratase domain protein</fullName>
    </submittedName>
</protein>
<dbReference type="Pfam" id="PF00475">
    <property type="entry name" value="IGPD"/>
    <property type="match status" value="1"/>
</dbReference>
<name>T1AP98_9ZZZZ</name>
<sequence length="78" mass="8848">MVRVQRPFSARTRRRSTHELVPHFFRSLSDTLGATLHLDVRGENAHHMVEICFKAVARALRTALRREGDALPSTKGVL</sequence>
<keyword evidence="1" id="KW-0028">Amino-acid biosynthesis</keyword>
<dbReference type="PANTHER" id="PTHR23133">
    <property type="entry name" value="IMIDAZOLEGLYCEROL-PHOSPHATE DEHYDRATASE HIS7"/>
    <property type="match status" value="1"/>
</dbReference>
<dbReference type="InterPro" id="IPR020568">
    <property type="entry name" value="Ribosomal_Su5_D2-typ_SF"/>
</dbReference>
<keyword evidence="3" id="KW-0456">Lyase</keyword>
<dbReference type="GO" id="GO:0004424">
    <property type="term" value="F:imidazoleglycerol-phosphate dehydratase activity"/>
    <property type="evidence" value="ECO:0007669"/>
    <property type="project" value="InterPro"/>
</dbReference>
<evidence type="ECO:0000256" key="2">
    <source>
        <dbReference type="ARBA" id="ARBA00023102"/>
    </source>
</evidence>
<keyword evidence="2" id="KW-0368">Histidine biosynthesis</keyword>
<reference evidence="4" key="1">
    <citation type="submission" date="2013-08" db="EMBL/GenBank/DDBJ databases">
        <authorList>
            <person name="Mendez C."/>
            <person name="Richter M."/>
            <person name="Ferrer M."/>
            <person name="Sanchez J."/>
        </authorList>
    </citation>
    <scope>NUCLEOTIDE SEQUENCE</scope>
</reference>
<accession>T1AP98</accession>
<gene>
    <name evidence="4" type="ORF">B2A_04406</name>
</gene>
<dbReference type="InterPro" id="IPR000807">
    <property type="entry name" value="ImidazoleglycerolP_deHydtase"/>
</dbReference>
<dbReference type="EMBL" id="AUZZ01002955">
    <property type="protein sequence ID" value="EQD58333.1"/>
    <property type="molecule type" value="Genomic_DNA"/>
</dbReference>
<dbReference type="InterPro" id="IPR038494">
    <property type="entry name" value="IGPD_sf"/>
</dbReference>
<dbReference type="Gene3D" id="3.30.230.40">
    <property type="entry name" value="Imidazole glycerol phosphate dehydratase, domain 1"/>
    <property type="match status" value="1"/>
</dbReference>
<evidence type="ECO:0000256" key="1">
    <source>
        <dbReference type="ARBA" id="ARBA00022605"/>
    </source>
</evidence>
<evidence type="ECO:0000256" key="3">
    <source>
        <dbReference type="ARBA" id="ARBA00023239"/>
    </source>
</evidence>
<dbReference type="SUPFAM" id="SSF54211">
    <property type="entry name" value="Ribosomal protein S5 domain 2-like"/>
    <property type="match status" value="1"/>
</dbReference>
<reference evidence="4" key="2">
    <citation type="journal article" date="2014" name="ISME J.">
        <title>Microbial stratification in low pH oxic and suboxic macroscopic growths along an acid mine drainage.</title>
        <authorList>
            <person name="Mendez-Garcia C."/>
            <person name="Mesa V."/>
            <person name="Sprenger R.R."/>
            <person name="Richter M."/>
            <person name="Diez M.S."/>
            <person name="Solano J."/>
            <person name="Bargiela R."/>
            <person name="Golyshina O.V."/>
            <person name="Manteca A."/>
            <person name="Ramos J.L."/>
            <person name="Gallego J.R."/>
            <person name="Llorente I."/>
            <person name="Martins Dos Santos V.A."/>
            <person name="Jensen O.N."/>
            <person name="Pelaez A.I."/>
            <person name="Sanchez J."/>
            <person name="Ferrer M."/>
        </authorList>
    </citation>
    <scope>NUCLEOTIDE SEQUENCE</scope>
</reference>
<dbReference type="AlphaFoldDB" id="T1AP98"/>
<dbReference type="GO" id="GO:0000105">
    <property type="term" value="P:L-histidine biosynthetic process"/>
    <property type="evidence" value="ECO:0007669"/>
    <property type="project" value="UniProtKB-KW"/>
</dbReference>